<dbReference type="PANTHER" id="PTHR43297">
    <property type="entry name" value="OLIGOPEPTIDE TRANSPORT ATP-BINDING PROTEIN APPD"/>
    <property type="match status" value="1"/>
</dbReference>
<evidence type="ECO:0000256" key="3">
    <source>
        <dbReference type="ARBA" id="ARBA00022475"/>
    </source>
</evidence>
<dbReference type="PROSITE" id="PS50893">
    <property type="entry name" value="ABC_TRANSPORTER_2"/>
    <property type="match status" value="2"/>
</dbReference>
<dbReference type="CDD" id="cd03257">
    <property type="entry name" value="ABC_NikE_OppD_transporters"/>
    <property type="match status" value="2"/>
</dbReference>
<dbReference type="GO" id="GO:0005886">
    <property type="term" value="C:plasma membrane"/>
    <property type="evidence" value="ECO:0007669"/>
    <property type="project" value="UniProtKB-SubCell"/>
</dbReference>
<dbReference type="PROSITE" id="PS00211">
    <property type="entry name" value="ABC_TRANSPORTER_1"/>
    <property type="match status" value="2"/>
</dbReference>
<keyword evidence="3" id="KW-1003">Cell membrane</keyword>
<name>A0A2P2C2A4_9ZZZZ</name>
<dbReference type="InterPro" id="IPR003593">
    <property type="entry name" value="AAA+_ATPase"/>
</dbReference>
<organism evidence="8">
    <name type="scientific">metagenome</name>
    <dbReference type="NCBI Taxonomy" id="256318"/>
    <lineage>
        <taxon>unclassified sequences</taxon>
        <taxon>metagenomes</taxon>
    </lineage>
</organism>
<dbReference type="NCBIfam" id="NF008453">
    <property type="entry name" value="PRK11308.1"/>
    <property type="match status" value="2"/>
</dbReference>
<evidence type="ECO:0000256" key="6">
    <source>
        <dbReference type="ARBA" id="ARBA00023136"/>
    </source>
</evidence>
<dbReference type="InterPro" id="IPR027417">
    <property type="entry name" value="P-loop_NTPase"/>
</dbReference>
<keyword evidence="5 8" id="KW-0067">ATP-binding</keyword>
<keyword evidence="4" id="KW-0547">Nucleotide-binding</keyword>
<gene>
    <name evidence="8" type="ORF">NOCA2310169</name>
</gene>
<dbReference type="InterPro" id="IPR003439">
    <property type="entry name" value="ABC_transporter-like_ATP-bd"/>
</dbReference>
<evidence type="ECO:0000256" key="1">
    <source>
        <dbReference type="ARBA" id="ARBA00004202"/>
    </source>
</evidence>
<dbReference type="EMBL" id="CZKA01000025">
    <property type="protein sequence ID" value="CUR56121.1"/>
    <property type="molecule type" value="Genomic_DNA"/>
</dbReference>
<dbReference type="AlphaFoldDB" id="A0A2P2C2A4"/>
<protein>
    <submittedName>
        <fullName evidence="8">Putative ABC transporter, ATP-binding protein</fullName>
    </submittedName>
</protein>
<dbReference type="InterPro" id="IPR050388">
    <property type="entry name" value="ABC_Ni/Peptide_Import"/>
</dbReference>
<dbReference type="InterPro" id="IPR017871">
    <property type="entry name" value="ABC_transporter-like_CS"/>
</dbReference>
<dbReference type="GO" id="GO:0005524">
    <property type="term" value="F:ATP binding"/>
    <property type="evidence" value="ECO:0007669"/>
    <property type="project" value="UniProtKB-KW"/>
</dbReference>
<dbReference type="PANTHER" id="PTHR43297:SF2">
    <property type="entry name" value="DIPEPTIDE TRANSPORT ATP-BINDING PROTEIN DPPD"/>
    <property type="match status" value="1"/>
</dbReference>
<evidence type="ECO:0000256" key="4">
    <source>
        <dbReference type="ARBA" id="ARBA00022741"/>
    </source>
</evidence>
<evidence type="ECO:0000313" key="8">
    <source>
        <dbReference type="EMBL" id="CUR56121.1"/>
    </source>
</evidence>
<dbReference type="Pfam" id="PF08352">
    <property type="entry name" value="oligo_HPY"/>
    <property type="match status" value="2"/>
</dbReference>
<dbReference type="GO" id="GO:0016887">
    <property type="term" value="F:ATP hydrolysis activity"/>
    <property type="evidence" value="ECO:0007669"/>
    <property type="project" value="InterPro"/>
</dbReference>
<feature type="domain" description="ABC transporter" evidence="7">
    <location>
        <begin position="355"/>
        <end position="594"/>
    </location>
</feature>
<dbReference type="GO" id="GO:0015833">
    <property type="term" value="P:peptide transport"/>
    <property type="evidence" value="ECO:0007669"/>
    <property type="project" value="InterPro"/>
</dbReference>
<comment type="subcellular location">
    <subcellularLocation>
        <location evidence="1">Cell membrane</location>
        <topology evidence="1">Peripheral membrane protein</topology>
    </subcellularLocation>
</comment>
<dbReference type="NCBIfam" id="TIGR01727">
    <property type="entry name" value="oligo_HPY"/>
    <property type="match status" value="1"/>
</dbReference>
<feature type="domain" description="ABC transporter" evidence="7">
    <location>
        <begin position="16"/>
        <end position="263"/>
    </location>
</feature>
<dbReference type="Pfam" id="PF00005">
    <property type="entry name" value="ABC_tran"/>
    <property type="match status" value="2"/>
</dbReference>
<keyword evidence="6" id="KW-0472">Membrane</keyword>
<keyword evidence="2" id="KW-0813">Transport</keyword>
<evidence type="ECO:0000259" key="7">
    <source>
        <dbReference type="PROSITE" id="PS50893"/>
    </source>
</evidence>
<reference evidence="8" key="1">
    <citation type="submission" date="2015-08" db="EMBL/GenBank/DDBJ databases">
        <authorList>
            <person name="Babu N.S."/>
            <person name="Beckwith C.J."/>
            <person name="Beseler K.G."/>
            <person name="Brison A."/>
            <person name="Carone J.V."/>
            <person name="Caskin T.P."/>
            <person name="Diamond M."/>
            <person name="Durham M.E."/>
            <person name="Foxe J.M."/>
            <person name="Go M."/>
            <person name="Henderson B.A."/>
            <person name="Jones I.B."/>
            <person name="McGettigan J.A."/>
            <person name="Micheletti S.J."/>
            <person name="Nasrallah M.E."/>
            <person name="Ortiz D."/>
            <person name="Piller C.R."/>
            <person name="Privatt S.R."/>
            <person name="Schneider S.L."/>
            <person name="Sharp S."/>
            <person name="Smith T.C."/>
            <person name="Stanton J.D."/>
            <person name="Ullery H.E."/>
            <person name="Wilson R.J."/>
            <person name="Serrano M.G."/>
            <person name="Buck G."/>
            <person name="Lee V."/>
            <person name="Wang Y."/>
            <person name="Carvalho R."/>
            <person name="Voegtly L."/>
            <person name="Shi R."/>
            <person name="Duckworth R."/>
            <person name="Johnson A."/>
            <person name="Loviza R."/>
            <person name="Walstead R."/>
            <person name="Shah Z."/>
            <person name="Kiflezghi M."/>
            <person name="Wade K."/>
            <person name="Ball S.L."/>
            <person name="Bradley K.W."/>
            <person name="Asai D.J."/>
            <person name="Bowman C.A."/>
            <person name="Russell D.A."/>
            <person name="Pope W.H."/>
            <person name="Jacobs-Sera D."/>
            <person name="Hendrix R.W."/>
            <person name="Hatfull G.F."/>
        </authorList>
    </citation>
    <scope>NUCLEOTIDE SEQUENCE</scope>
</reference>
<sequence length="607" mass="65130">MTTQVLRDPVGPRLRVEGLDVVLTTSRTPVVQDVAFSVGAAQVMGLVGESGSGKSTVALSLLGYARRGLTIAAGTVDVGGTSVLDLSGTALRKARGKLVSYVPQDPASGLNPALTLGYQLGEAMRIHDDRGAREPLEARVAALLEEVRLPATRQLLRSYPHQVSGGQAQRIAIAMAFACRPRLVVLDEPTTGLDVTTQRHILETIRRLATSYDVSAVYVSHDLPVVAEIADDVAVMYAGRLVEHAPAPAVFGGARHPYTAGLLQAAPTPERAGVLVGIEGRPPRPGRWPVGCAFSDRCSLSTATCHEAPPPLEPVGPGHLARCYHPLEVSAQTATPEPSSATERTGRDTTNAGALVVGGLSAWYGAKPTLHDVRFTVSAGSCLGIVGESGSGKTTLARCLAGLHTAWQGSVTFDGHAIDPQPRRRRPEERRRIQYIFQNPHASLNPRMTVGENVEEPLRFFERLSRAERGRKVGEVLEQVALGADLADRMPEQLSGGERQRVAVARALIVDPEVLICDEITSALDVSVQALLIEQLRDLQRERGLTMVFITHNVAVVRSIAQDIMVLEQGRVVETGPVEQVMTRPEHAYTKQLLADLPRFADAVVAE</sequence>
<dbReference type="Gene3D" id="3.40.50.300">
    <property type="entry name" value="P-loop containing nucleotide triphosphate hydrolases"/>
    <property type="match status" value="2"/>
</dbReference>
<proteinExistence type="predicted"/>
<evidence type="ECO:0000256" key="5">
    <source>
        <dbReference type="ARBA" id="ARBA00022840"/>
    </source>
</evidence>
<accession>A0A2P2C2A4</accession>
<evidence type="ECO:0000256" key="2">
    <source>
        <dbReference type="ARBA" id="ARBA00022448"/>
    </source>
</evidence>
<dbReference type="SUPFAM" id="SSF52540">
    <property type="entry name" value="P-loop containing nucleoside triphosphate hydrolases"/>
    <property type="match status" value="2"/>
</dbReference>
<dbReference type="InterPro" id="IPR013563">
    <property type="entry name" value="Oligopep_ABC_C"/>
</dbReference>
<dbReference type="SMART" id="SM00382">
    <property type="entry name" value="AAA"/>
    <property type="match status" value="2"/>
</dbReference>